<name>A0A7X1W7G3_9PSED</name>
<gene>
    <name evidence="2" type="ORF">GHO40_07235</name>
</gene>
<keyword evidence="1" id="KW-0812">Transmembrane</keyword>
<evidence type="ECO:0000313" key="3">
    <source>
        <dbReference type="Proteomes" id="UP000441404"/>
    </source>
</evidence>
<dbReference type="Proteomes" id="UP000441404">
    <property type="component" value="Unassembled WGS sequence"/>
</dbReference>
<protein>
    <submittedName>
        <fullName evidence="2">Uncharacterized protein</fullName>
    </submittedName>
</protein>
<dbReference type="EMBL" id="WIWJ01000009">
    <property type="protein sequence ID" value="MQT46521.1"/>
    <property type="molecule type" value="Genomic_DNA"/>
</dbReference>
<keyword evidence="1" id="KW-1133">Transmembrane helix</keyword>
<proteinExistence type="predicted"/>
<comment type="caution">
    <text evidence="2">The sequence shown here is derived from an EMBL/GenBank/DDBJ whole genome shotgun (WGS) entry which is preliminary data.</text>
</comment>
<evidence type="ECO:0000313" key="2">
    <source>
        <dbReference type="EMBL" id="MQT46521.1"/>
    </source>
</evidence>
<keyword evidence="1" id="KW-0472">Membrane</keyword>
<sequence>MKITRALTGTFIFILALLVIYWVHVNYFKVDVVFYAAIFDGILAAVVAGCLLWACPFFKPLGEFEKFLLVVIWLITGYGLAISVPTVIDRSLSFYILEKIQQRGGGIRQDAFERVFTQEYVKEHRLVDVRLTEQMQSGTIMIENGCVLLTDKGDRIANFGRYYRRNWLPKQRLLMGEYSSDLTDPFREHRSSPGYECSRK</sequence>
<feature type="transmembrane region" description="Helical" evidence="1">
    <location>
        <begin position="33"/>
        <end position="55"/>
    </location>
</feature>
<feature type="transmembrane region" description="Helical" evidence="1">
    <location>
        <begin position="7"/>
        <end position="27"/>
    </location>
</feature>
<dbReference type="RefSeq" id="WP_153429514.1">
    <property type="nucleotide sequence ID" value="NZ_WIWJ01000009.1"/>
</dbReference>
<organism evidence="2 3">
    <name type="scientific">Pseudomonas helleri</name>
    <dbReference type="NCBI Taxonomy" id="1608996"/>
    <lineage>
        <taxon>Bacteria</taxon>
        <taxon>Pseudomonadati</taxon>
        <taxon>Pseudomonadota</taxon>
        <taxon>Gammaproteobacteria</taxon>
        <taxon>Pseudomonadales</taxon>
        <taxon>Pseudomonadaceae</taxon>
        <taxon>Pseudomonas</taxon>
    </lineage>
</organism>
<feature type="transmembrane region" description="Helical" evidence="1">
    <location>
        <begin position="67"/>
        <end position="88"/>
    </location>
</feature>
<dbReference type="AlphaFoldDB" id="A0A7X1W7G3"/>
<reference evidence="2 3" key="1">
    <citation type="submission" date="2019-10" db="EMBL/GenBank/DDBJ databases">
        <title>Evaluation of single-gene subtyping targets for Pseudomonas.</title>
        <authorList>
            <person name="Reichler S.J."/>
            <person name="Orsi R.H."/>
            <person name="Wiedmann M."/>
            <person name="Martin N.H."/>
            <person name="Murphy S.I."/>
        </authorList>
    </citation>
    <scope>NUCLEOTIDE SEQUENCE [LARGE SCALE GENOMIC DNA]</scope>
    <source>
        <strain evidence="2 3">FSL R10-3257</strain>
    </source>
</reference>
<evidence type="ECO:0000256" key="1">
    <source>
        <dbReference type="SAM" id="Phobius"/>
    </source>
</evidence>
<accession>A0A7X1W7G3</accession>